<keyword evidence="3" id="KW-1185">Reference proteome</keyword>
<sequence>MNNKPLLSIITPTLGKFSDYWLENLLKVEGSVQFILVYPPKVKPKAINDPRVTEIISTYKGEMPQRFVGLLNAQGDYILALDDDDYVHPQVCELLAKYFQRFPASWILRLQKLNIDMNDEKRIQQPWAEIPDVEQLEICKKTPENPYPYQKGNYKGLLEVPIAPLDKNFDWRYLFWPFLTRKDNEGYHVENFNNVVWRNDLIQQALPELSHATKVMGAVTWIPSSGFDRLSGLFVQANFFEKDAIIGHWMPKPEQIRYIDKDPALKPPRFHVISDALLIKHFPQYGYLWNLVFSKLYAVPRTAGKLIRLKLVKKAQK</sequence>
<protein>
    <recommendedName>
        <fullName evidence="1">Glycosyltransferase 2-like domain-containing protein</fullName>
    </recommendedName>
</protein>
<evidence type="ECO:0000313" key="2">
    <source>
        <dbReference type="EMBL" id="BAY17014.1"/>
    </source>
</evidence>
<dbReference type="Gene3D" id="3.90.550.10">
    <property type="entry name" value="Spore Coat Polysaccharide Biosynthesis Protein SpsA, Chain A"/>
    <property type="match status" value="1"/>
</dbReference>
<gene>
    <name evidence="2" type="ORF">NIES21_28480</name>
</gene>
<evidence type="ECO:0000259" key="1">
    <source>
        <dbReference type="Pfam" id="PF00535"/>
    </source>
</evidence>
<organism evidence="2 3">
    <name type="scientific">Anabaenopsis circularis NIES-21</name>
    <dbReference type="NCBI Taxonomy" id="1085406"/>
    <lineage>
        <taxon>Bacteria</taxon>
        <taxon>Bacillati</taxon>
        <taxon>Cyanobacteriota</taxon>
        <taxon>Cyanophyceae</taxon>
        <taxon>Nostocales</taxon>
        <taxon>Nodulariaceae</taxon>
        <taxon>Anabaenopsis</taxon>
    </lineage>
</organism>
<dbReference type="InterPro" id="IPR001173">
    <property type="entry name" value="Glyco_trans_2-like"/>
</dbReference>
<dbReference type="Pfam" id="PF00535">
    <property type="entry name" value="Glycos_transf_2"/>
    <property type="match status" value="1"/>
</dbReference>
<dbReference type="Proteomes" id="UP000218287">
    <property type="component" value="Chromosome"/>
</dbReference>
<proteinExistence type="predicted"/>
<dbReference type="AlphaFoldDB" id="A0A1Z4GHP7"/>
<dbReference type="CDD" id="cd00761">
    <property type="entry name" value="Glyco_tranf_GTA_type"/>
    <property type="match status" value="1"/>
</dbReference>
<feature type="domain" description="Glycosyltransferase 2-like" evidence="1">
    <location>
        <begin position="48"/>
        <end position="123"/>
    </location>
</feature>
<dbReference type="OrthoDB" id="451956at2"/>
<accession>A0A1Z4GHP7</accession>
<evidence type="ECO:0000313" key="3">
    <source>
        <dbReference type="Proteomes" id="UP000218287"/>
    </source>
</evidence>
<name>A0A1Z4GHP7_9CYAN</name>
<reference evidence="2 3" key="1">
    <citation type="submission" date="2017-06" db="EMBL/GenBank/DDBJ databases">
        <title>Genome sequencing of cyanobaciteial culture collection at National Institute for Environmental Studies (NIES).</title>
        <authorList>
            <person name="Hirose Y."/>
            <person name="Shimura Y."/>
            <person name="Fujisawa T."/>
            <person name="Nakamura Y."/>
            <person name="Kawachi M."/>
        </authorList>
    </citation>
    <scope>NUCLEOTIDE SEQUENCE [LARGE SCALE GENOMIC DNA]</scope>
    <source>
        <strain evidence="2 3">NIES-21</strain>
    </source>
</reference>
<dbReference type="EMBL" id="AP018174">
    <property type="protein sequence ID" value="BAY17014.1"/>
    <property type="molecule type" value="Genomic_DNA"/>
</dbReference>
<dbReference type="InterPro" id="IPR029044">
    <property type="entry name" value="Nucleotide-diphossugar_trans"/>
</dbReference>
<dbReference type="SUPFAM" id="SSF53448">
    <property type="entry name" value="Nucleotide-diphospho-sugar transferases"/>
    <property type="match status" value="1"/>
</dbReference>